<organism evidence="3 4">
    <name type="scientific">Anaerospora hongkongensis</name>
    <dbReference type="NCBI Taxonomy" id="244830"/>
    <lineage>
        <taxon>Bacteria</taxon>
        <taxon>Bacillati</taxon>
        <taxon>Bacillota</taxon>
        <taxon>Negativicutes</taxon>
        <taxon>Selenomonadales</taxon>
        <taxon>Sporomusaceae</taxon>
        <taxon>Anaerospora</taxon>
    </lineage>
</organism>
<comment type="caution">
    <text evidence="3">The sequence shown here is derived from an EMBL/GenBank/DDBJ whole genome shotgun (WGS) entry which is preliminary data.</text>
</comment>
<evidence type="ECO:0000313" key="3">
    <source>
        <dbReference type="EMBL" id="TCL38331.1"/>
    </source>
</evidence>
<dbReference type="AlphaFoldDB" id="A0A4R1PZM0"/>
<dbReference type="Proteomes" id="UP000295063">
    <property type="component" value="Unassembled WGS sequence"/>
</dbReference>
<dbReference type="InterPro" id="IPR013486">
    <property type="entry name" value="SpoIID/LytB"/>
</dbReference>
<protein>
    <submittedName>
        <fullName evidence="3">Stage II sporulation protein D</fullName>
    </submittedName>
</protein>
<feature type="region of interest" description="Disordered" evidence="1">
    <location>
        <begin position="28"/>
        <end position="48"/>
    </location>
</feature>
<dbReference type="GO" id="GO:0030435">
    <property type="term" value="P:sporulation resulting in formation of a cellular spore"/>
    <property type="evidence" value="ECO:0007669"/>
    <property type="project" value="InterPro"/>
</dbReference>
<dbReference type="PROSITE" id="PS51257">
    <property type="entry name" value="PROKAR_LIPOPROTEIN"/>
    <property type="match status" value="1"/>
</dbReference>
<proteinExistence type="predicted"/>
<dbReference type="EMBL" id="SLUI01000004">
    <property type="protein sequence ID" value="TCL38331.1"/>
    <property type="molecule type" value="Genomic_DNA"/>
</dbReference>
<evidence type="ECO:0000256" key="1">
    <source>
        <dbReference type="SAM" id="MobiDB-lite"/>
    </source>
</evidence>
<accession>A0A4R1PZM0</accession>
<feature type="domain" description="Sporulation stage II protein D amidase enhancer LytB N-terminal" evidence="2">
    <location>
        <begin position="57"/>
        <end position="148"/>
    </location>
</feature>
<sequence>MNRPYCKWILPVLIVAFLVVLSGCSPQKKPTPAQPSPAPQSQNVQGSEPEITVFMHETNEKKTMKMEEYIAGVVAGEMKSDWPVEALAAQAIIARTFTLEAMESKGGVPERGTQASTDIKEFQAYNAKDVNDNVRKAVEMTRGQVIVYQGKLAKTWFHASAGGMTASAKEGLHYKEAEPPYIKPVQSPDELAPKDVQNWTVSFPMDKVMAAVEKAGQKVDKIEKFAIQEKGQSQRATIFVVNGNVQVPAPEFRVAIGSTELKSTLLDKVAVEGNKVTFTGKGYGHGVGMSQWGANKMAKDGKKPEEIIGYYYPGVTIEKRWN</sequence>
<dbReference type="NCBIfam" id="TIGR02669">
    <property type="entry name" value="SpoIID_LytB"/>
    <property type="match status" value="1"/>
</dbReference>
<dbReference type="OrthoDB" id="9794671at2"/>
<evidence type="ECO:0000313" key="4">
    <source>
        <dbReference type="Proteomes" id="UP000295063"/>
    </source>
</evidence>
<evidence type="ECO:0000259" key="2">
    <source>
        <dbReference type="Pfam" id="PF08486"/>
    </source>
</evidence>
<dbReference type="Pfam" id="PF08486">
    <property type="entry name" value="SpoIID"/>
    <property type="match status" value="1"/>
</dbReference>
<dbReference type="RefSeq" id="WP_132078173.1">
    <property type="nucleotide sequence ID" value="NZ_SLUI01000004.1"/>
</dbReference>
<dbReference type="InterPro" id="IPR013693">
    <property type="entry name" value="SpoIID/LytB_N"/>
</dbReference>
<reference evidence="3 4" key="1">
    <citation type="submission" date="2019-03" db="EMBL/GenBank/DDBJ databases">
        <title>Genomic Encyclopedia of Type Strains, Phase IV (KMG-IV): sequencing the most valuable type-strain genomes for metagenomic binning, comparative biology and taxonomic classification.</title>
        <authorList>
            <person name="Goeker M."/>
        </authorList>
    </citation>
    <scope>NUCLEOTIDE SEQUENCE [LARGE SCALE GENOMIC DNA]</scope>
    <source>
        <strain evidence="3 4">DSM 15969</strain>
    </source>
</reference>
<gene>
    <name evidence="3" type="ORF">EV210_104315</name>
</gene>
<keyword evidence="4" id="KW-1185">Reference proteome</keyword>
<name>A0A4R1PZM0_9FIRM</name>